<evidence type="ECO:0000313" key="1">
    <source>
        <dbReference type="EMBL" id="KAK2833944.1"/>
    </source>
</evidence>
<dbReference type="Proteomes" id="UP001187415">
    <property type="component" value="Unassembled WGS sequence"/>
</dbReference>
<organism evidence="1 2">
    <name type="scientific">Channa striata</name>
    <name type="common">Snakehead murrel</name>
    <name type="synonym">Ophicephalus striatus</name>
    <dbReference type="NCBI Taxonomy" id="64152"/>
    <lineage>
        <taxon>Eukaryota</taxon>
        <taxon>Metazoa</taxon>
        <taxon>Chordata</taxon>
        <taxon>Craniata</taxon>
        <taxon>Vertebrata</taxon>
        <taxon>Euteleostomi</taxon>
        <taxon>Actinopterygii</taxon>
        <taxon>Neopterygii</taxon>
        <taxon>Teleostei</taxon>
        <taxon>Neoteleostei</taxon>
        <taxon>Acanthomorphata</taxon>
        <taxon>Anabantaria</taxon>
        <taxon>Anabantiformes</taxon>
        <taxon>Channoidei</taxon>
        <taxon>Channidae</taxon>
        <taxon>Channa</taxon>
    </lineage>
</organism>
<accession>A0AA88SC16</accession>
<sequence>MKPQHRVFYCVTKTDVKYLMRNISPAPTAKSLELHDESWTEGRNPIIIRPPRRAKSQCPVSVVTLALSLVLLMSRFTATVHLAACLGDRSAGQRFDKNYLQQQYTYTEDM</sequence>
<dbReference type="AlphaFoldDB" id="A0AA88SC16"/>
<proteinExistence type="predicted"/>
<evidence type="ECO:0000313" key="2">
    <source>
        <dbReference type="Proteomes" id="UP001187415"/>
    </source>
</evidence>
<dbReference type="EMBL" id="JAUPFM010000013">
    <property type="protein sequence ID" value="KAK2833944.1"/>
    <property type="molecule type" value="Genomic_DNA"/>
</dbReference>
<gene>
    <name evidence="1" type="ORF">Q5P01_017833</name>
</gene>
<keyword evidence="2" id="KW-1185">Reference proteome</keyword>
<comment type="caution">
    <text evidence="1">The sequence shown here is derived from an EMBL/GenBank/DDBJ whole genome shotgun (WGS) entry which is preliminary data.</text>
</comment>
<reference evidence="1" key="1">
    <citation type="submission" date="2023-07" db="EMBL/GenBank/DDBJ databases">
        <title>Chromosome-level Genome Assembly of Striped Snakehead (Channa striata).</title>
        <authorList>
            <person name="Liu H."/>
        </authorList>
    </citation>
    <scope>NUCLEOTIDE SEQUENCE</scope>
    <source>
        <strain evidence="1">Gz</strain>
        <tissue evidence="1">Muscle</tissue>
    </source>
</reference>
<name>A0AA88SC16_CHASR</name>
<protein>
    <submittedName>
        <fullName evidence="1">Uncharacterized protein</fullName>
    </submittedName>
</protein>